<dbReference type="InterPro" id="IPR045584">
    <property type="entry name" value="Pilin-like"/>
</dbReference>
<keyword evidence="1" id="KW-0472">Membrane</keyword>
<dbReference type="Pfam" id="PF07963">
    <property type="entry name" value="N_methyl"/>
    <property type="match status" value="1"/>
</dbReference>
<dbReference type="PROSITE" id="PS00409">
    <property type="entry name" value="PROKAR_NTER_METHYL"/>
    <property type="match status" value="1"/>
</dbReference>
<dbReference type="SUPFAM" id="SSF54523">
    <property type="entry name" value="Pili subunits"/>
    <property type="match status" value="1"/>
</dbReference>
<accession>A0ABV7ZTR1</accession>
<reference evidence="3" key="1">
    <citation type="journal article" date="2019" name="Int. J. Syst. Evol. Microbiol.">
        <title>The Global Catalogue of Microorganisms (GCM) 10K type strain sequencing project: providing services to taxonomists for standard genome sequencing and annotation.</title>
        <authorList>
            <consortium name="The Broad Institute Genomics Platform"/>
            <consortium name="The Broad Institute Genome Sequencing Center for Infectious Disease"/>
            <person name="Wu L."/>
            <person name="Ma J."/>
        </authorList>
    </citation>
    <scope>NUCLEOTIDE SEQUENCE [LARGE SCALE GENOMIC DNA]</scope>
    <source>
        <strain evidence="3">IBRC 10765</strain>
    </source>
</reference>
<keyword evidence="1" id="KW-0812">Transmembrane</keyword>
<gene>
    <name evidence="2" type="ORF">ACFOOG_03765</name>
</gene>
<sequence>MKSNINKGFTLIELIMVIILLGVLSAVAIPRFFDRDTFDNAFNQRQVRAALAEARAHAIHTQCYTVANFSSDTLSLRTNTTDCANFPMTLTAAFSASGDLGETGVTPDQSIVFTPMGEARLLSDPALLAAGFNLANLSDFSASNGTRTLTHLSGTDILIDDQTGYVR</sequence>
<feature type="transmembrane region" description="Helical" evidence="1">
    <location>
        <begin position="12"/>
        <end position="33"/>
    </location>
</feature>
<dbReference type="NCBIfam" id="TIGR02532">
    <property type="entry name" value="IV_pilin_GFxxxE"/>
    <property type="match status" value="1"/>
</dbReference>
<dbReference type="EMBL" id="JBHRYR010000002">
    <property type="protein sequence ID" value="MFC3851943.1"/>
    <property type="molecule type" value="Genomic_DNA"/>
</dbReference>
<evidence type="ECO:0000313" key="2">
    <source>
        <dbReference type="EMBL" id="MFC3851943.1"/>
    </source>
</evidence>
<dbReference type="InterPro" id="IPR012902">
    <property type="entry name" value="N_methyl_site"/>
</dbReference>
<dbReference type="Gene3D" id="3.30.700.10">
    <property type="entry name" value="Glycoprotein, Type 4 Pilin"/>
    <property type="match status" value="1"/>
</dbReference>
<protein>
    <submittedName>
        <fullName evidence="2">Prepilin-type N-terminal cleavage/methylation domain-containing protein</fullName>
    </submittedName>
</protein>
<organism evidence="2 3">
    <name type="scientific">Saccharospirillum mangrovi</name>
    <dbReference type="NCBI Taxonomy" id="2161747"/>
    <lineage>
        <taxon>Bacteria</taxon>
        <taxon>Pseudomonadati</taxon>
        <taxon>Pseudomonadota</taxon>
        <taxon>Gammaproteobacteria</taxon>
        <taxon>Oceanospirillales</taxon>
        <taxon>Saccharospirillaceae</taxon>
        <taxon>Saccharospirillum</taxon>
    </lineage>
</organism>
<proteinExistence type="predicted"/>
<evidence type="ECO:0000256" key="1">
    <source>
        <dbReference type="SAM" id="Phobius"/>
    </source>
</evidence>
<comment type="caution">
    <text evidence="2">The sequence shown here is derived from an EMBL/GenBank/DDBJ whole genome shotgun (WGS) entry which is preliminary data.</text>
</comment>
<dbReference type="Proteomes" id="UP001595617">
    <property type="component" value="Unassembled WGS sequence"/>
</dbReference>
<name>A0ABV7ZTR1_9GAMM</name>
<evidence type="ECO:0000313" key="3">
    <source>
        <dbReference type="Proteomes" id="UP001595617"/>
    </source>
</evidence>
<keyword evidence="1" id="KW-1133">Transmembrane helix</keyword>
<dbReference type="RefSeq" id="WP_380693514.1">
    <property type="nucleotide sequence ID" value="NZ_JBHRYR010000002.1"/>
</dbReference>
<keyword evidence="3" id="KW-1185">Reference proteome</keyword>